<gene>
    <name evidence="4" type="ORF">C7C56_020935</name>
</gene>
<dbReference type="OrthoDB" id="5476657at2"/>
<dbReference type="Proteomes" id="UP000241421">
    <property type="component" value="Unassembled WGS sequence"/>
</dbReference>
<evidence type="ECO:0000256" key="1">
    <source>
        <dbReference type="ARBA" id="ARBA00004442"/>
    </source>
</evidence>
<comment type="subcellular location">
    <subcellularLocation>
        <location evidence="1">Cell outer membrane</location>
    </subcellularLocation>
</comment>
<dbReference type="PANTHER" id="PTHR40980:SF3">
    <property type="entry name" value="TONB-DEPENDENT RECEPTOR-LIKE BETA-BARREL DOMAIN-CONTAINING PROTEIN"/>
    <property type="match status" value="1"/>
</dbReference>
<organism evidence="4 5">
    <name type="scientific">Massilia glaciei</name>
    <dbReference type="NCBI Taxonomy" id="1524097"/>
    <lineage>
        <taxon>Bacteria</taxon>
        <taxon>Pseudomonadati</taxon>
        <taxon>Pseudomonadota</taxon>
        <taxon>Betaproteobacteria</taxon>
        <taxon>Burkholderiales</taxon>
        <taxon>Oxalobacteraceae</taxon>
        <taxon>Telluria group</taxon>
        <taxon>Massilia</taxon>
    </lineage>
</organism>
<evidence type="ECO:0000313" key="5">
    <source>
        <dbReference type="Proteomes" id="UP000241421"/>
    </source>
</evidence>
<dbReference type="SUPFAM" id="SSF56935">
    <property type="entry name" value="Porins"/>
    <property type="match status" value="1"/>
</dbReference>
<proteinExistence type="predicted"/>
<evidence type="ECO:0000313" key="4">
    <source>
        <dbReference type="EMBL" id="PWF43604.1"/>
    </source>
</evidence>
<keyword evidence="3" id="KW-0998">Cell outer membrane</keyword>
<keyword evidence="2" id="KW-0472">Membrane</keyword>
<reference evidence="4 5" key="1">
    <citation type="submission" date="2018-04" db="EMBL/GenBank/DDBJ databases">
        <title>Massilia violaceinigra sp. nov., a novel purple-pigmented bacterium isolated from Tianshan glacier, Xinjiang, China.</title>
        <authorList>
            <person name="Wang H."/>
        </authorList>
    </citation>
    <scope>NUCLEOTIDE SEQUENCE [LARGE SCALE GENOMIC DNA]</scope>
    <source>
        <strain evidence="4 5">B448-2</strain>
    </source>
</reference>
<evidence type="ECO:0000256" key="2">
    <source>
        <dbReference type="ARBA" id="ARBA00023136"/>
    </source>
</evidence>
<protein>
    <submittedName>
        <fullName evidence="4">Uncharacterized protein</fullName>
    </submittedName>
</protein>
<dbReference type="AlphaFoldDB" id="A0A2U2HFW6"/>
<comment type="caution">
    <text evidence="4">The sequence shown here is derived from an EMBL/GenBank/DDBJ whole genome shotgun (WGS) entry which is preliminary data.</text>
</comment>
<dbReference type="EMBL" id="PXWF02000279">
    <property type="protein sequence ID" value="PWF43604.1"/>
    <property type="molecule type" value="Genomic_DNA"/>
</dbReference>
<keyword evidence="5" id="KW-1185">Reference proteome</keyword>
<dbReference type="PANTHER" id="PTHR40980">
    <property type="entry name" value="PLUG DOMAIN-CONTAINING PROTEIN"/>
    <property type="match status" value="1"/>
</dbReference>
<name>A0A2U2HFW6_9BURK</name>
<dbReference type="RefSeq" id="WP_106759296.1">
    <property type="nucleotide sequence ID" value="NZ_PXWF02000279.1"/>
</dbReference>
<dbReference type="Gene3D" id="2.40.170.20">
    <property type="entry name" value="TonB-dependent receptor, beta-barrel domain"/>
    <property type="match status" value="1"/>
</dbReference>
<dbReference type="GO" id="GO:0009279">
    <property type="term" value="C:cell outer membrane"/>
    <property type="evidence" value="ECO:0007669"/>
    <property type="project" value="UniProtKB-SubCell"/>
</dbReference>
<evidence type="ECO:0000256" key="3">
    <source>
        <dbReference type="ARBA" id="ARBA00023237"/>
    </source>
</evidence>
<sequence length="117" mass="13385">MPIIPESTYALTLYYKNGPLSLRTSYNHKSGFADFGNNITNPLGYQRWNNERGYLDASFGYKINSYLELRLDGSNLTNTKTYQYLQHFQNRNGDSESRIEGGNQAGRNVTLSLRGKF</sequence>
<accession>A0A2U2HFW6</accession>
<dbReference type="InterPro" id="IPR036942">
    <property type="entry name" value="Beta-barrel_TonB_sf"/>
</dbReference>